<comment type="caution">
    <text evidence="3">The sequence shown here is derived from an EMBL/GenBank/DDBJ whole genome shotgun (WGS) entry which is preliminary data.</text>
</comment>
<keyword evidence="1" id="KW-0472">Membrane</keyword>
<name>A0ABV8THF6_9ACTN</name>
<dbReference type="Pfam" id="PF14280">
    <property type="entry name" value="DUF4365"/>
    <property type="match status" value="1"/>
</dbReference>
<feature type="domain" description="DUF4365" evidence="2">
    <location>
        <begin position="11"/>
        <end position="135"/>
    </location>
</feature>
<sequence length="368" mass="41850">MAKVWRTRQIERAGVNAFRKATEAAEHIVQEIDGGNDYGEDCYVSFTYLGQRTGDIAAVQIKSGVKYRRATGYAIPCGNHIDDWKRSRIPVIGIVHDPEMRELYWVNLTKYLRESAADGKHPKSVPVREEDMLNQAGIDLMVRDVQDCFGRAQSSLPYPMPLRLALTLAIRRRLHERERFFADAPLGGRPIPHFVSEANFLERHPKFPDHFINVGFYSVLLAVSGMMGPGLFEIARSTYGVFSSAVWLFCFYMTFWFLFSVAKFDSNRDRAKWMHRGAYFMFFSGWCFSVGVYLPRTPWPVPAIAQVIYVSAIVSMVQAVLLYGGMRYTAEELSRRRRLRQVQRNEVISGYGDDGSTCTTRDSDGGGG</sequence>
<evidence type="ECO:0000313" key="4">
    <source>
        <dbReference type="Proteomes" id="UP001595824"/>
    </source>
</evidence>
<keyword evidence="4" id="KW-1185">Reference proteome</keyword>
<reference evidence="4" key="1">
    <citation type="journal article" date="2019" name="Int. J. Syst. Evol. Microbiol.">
        <title>The Global Catalogue of Microorganisms (GCM) 10K type strain sequencing project: providing services to taxonomists for standard genome sequencing and annotation.</title>
        <authorList>
            <consortium name="The Broad Institute Genomics Platform"/>
            <consortium name="The Broad Institute Genome Sequencing Center for Infectious Disease"/>
            <person name="Wu L."/>
            <person name="Ma J."/>
        </authorList>
    </citation>
    <scope>NUCLEOTIDE SEQUENCE [LARGE SCALE GENOMIC DNA]</scope>
    <source>
        <strain evidence="4">PCU 347</strain>
    </source>
</reference>
<feature type="transmembrane region" description="Helical" evidence="1">
    <location>
        <begin position="307"/>
        <end position="330"/>
    </location>
</feature>
<feature type="transmembrane region" description="Helical" evidence="1">
    <location>
        <begin position="211"/>
        <end position="232"/>
    </location>
</feature>
<evidence type="ECO:0000313" key="3">
    <source>
        <dbReference type="EMBL" id="MFC4330103.1"/>
    </source>
</evidence>
<organism evidence="3 4">
    <name type="scientific">Streptomyces andamanensis</name>
    <dbReference type="NCBI Taxonomy" id="1565035"/>
    <lineage>
        <taxon>Bacteria</taxon>
        <taxon>Bacillati</taxon>
        <taxon>Actinomycetota</taxon>
        <taxon>Actinomycetes</taxon>
        <taxon>Kitasatosporales</taxon>
        <taxon>Streptomycetaceae</taxon>
        <taxon>Streptomyces</taxon>
    </lineage>
</organism>
<proteinExistence type="predicted"/>
<dbReference type="RefSeq" id="WP_381740874.1">
    <property type="nucleotide sequence ID" value="NZ_JBHSDP010000021.1"/>
</dbReference>
<gene>
    <name evidence="3" type="ORF">ACFPC0_20415</name>
</gene>
<evidence type="ECO:0000259" key="2">
    <source>
        <dbReference type="Pfam" id="PF14280"/>
    </source>
</evidence>
<protein>
    <submittedName>
        <fullName evidence="3">DUF4365 domain-containing protein</fullName>
    </submittedName>
</protein>
<keyword evidence="1" id="KW-0812">Transmembrane</keyword>
<accession>A0ABV8THF6</accession>
<feature type="transmembrane region" description="Helical" evidence="1">
    <location>
        <begin position="238"/>
        <end position="258"/>
    </location>
</feature>
<dbReference type="InterPro" id="IPR025375">
    <property type="entry name" value="DUF4365"/>
</dbReference>
<evidence type="ECO:0000256" key="1">
    <source>
        <dbReference type="SAM" id="Phobius"/>
    </source>
</evidence>
<keyword evidence="1" id="KW-1133">Transmembrane helix</keyword>
<dbReference type="Proteomes" id="UP001595824">
    <property type="component" value="Unassembled WGS sequence"/>
</dbReference>
<dbReference type="EMBL" id="JBHSDP010000021">
    <property type="protein sequence ID" value="MFC4330103.1"/>
    <property type="molecule type" value="Genomic_DNA"/>
</dbReference>
<feature type="transmembrane region" description="Helical" evidence="1">
    <location>
        <begin position="278"/>
        <end position="295"/>
    </location>
</feature>